<dbReference type="Proteomes" id="UP000886523">
    <property type="component" value="Unassembled WGS sequence"/>
</dbReference>
<keyword evidence="2" id="KW-1185">Reference proteome</keyword>
<dbReference type="OrthoDB" id="2790258at2759"/>
<sequence length="254" mass="29077">MCEVQDDHNTAPVSTYGSALNVRRENTNPQWGFACLSIPPRLLGGTCTQISRSPKVHSGIVGGMDWLNKYHNKAGKTRAYVIAMVLNPSIKLYFINKNFSPMEQETVVKWIKDELKMYRVIITTTPSTTSNKKLSTSAHIKLGLIDSNDNFGEETSIDDEYNNYMVLSCHAYAKISMLTFWQNERLHFMENWKTLIGNIMTDPDDENNTLQHILGVKPTEVEELLEHLMGKRVHLMRIQQRKTRATFCHISDII</sequence>
<reference evidence="1" key="1">
    <citation type="journal article" date="2020" name="Nat. Commun.">
        <title>Large-scale genome sequencing of mycorrhizal fungi provides insights into the early evolution of symbiotic traits.</title>
        <authorList>
            <person name="Miyauchi S."/>
            <person name="Kiss E."/>
            <person name="Kuo A."/>
            <person name="Drula E."/>
            <person name="Kohler A."/>
            <person name="Sanchez-Garcia M."/>
            <person name="Morin E."/>
            <person name="Andreopoulos B."/>
            <person name="Barry K.W."/>
            <person name="Bonito G."/>
            <person name="Buee M."/>
            <person name="Carver A."/>
            <person name="Chen C."/>
            <person name="Cichocki N."/>
            <person name="Clum A."/>
            <person name="Culley D."/>
            <person name="Crous P.W."/>
            <person name="Fauchery L."/>
            <person name="Girlanda M."/>
            <person name="Hayes R.D."/>
            <person name="Keri Z."/>
            <person name="LaButti K."/>
            <person name="Lipzen A."/>
            <person name="Lombard V."/>
            <person name="Magnuson J."/>
            <person name="Maillard F."/>
            <person name="Murat C."/>
            <person name="Nolan M."/>
            <person name="Ohm R.A."/>
            <person name="Pangilinan J."/>
            <person name="Pereira M.F."/>
            <person name="Perotto S."/>
            <person name="Peter M."/>
            <person name="Pfister S."/>
            <person name="Riley R."/>
            <person name="Sitrit Y."/>
            <person name="Stielow J.B."/>
            <person name="Szollosi G."/>
            <person name="Zifcakova L."/>
            <person name="Stursova M."/>
            <person name="Spatafora J.W."/>
            <person name="Tedersoo L."/>
            <person name="Vaario L.M."/>
            <person name="Yamada A."/>
            <person name="Yan M."/>
            <person name="Wang P."/>
            <person name="Xu J."/>
            <person name="Bruns T."/>
            <person name="Baldrian P."/>
            <person name="Vilgalys R."/>
            <person name="Dunand C."/>
            <person name="Henrissat B."/>
            <person name="Grigoriev I.V."/>
            <person name="Hibbett D."/>
            <person name="Nagy L.G."/>
            <person name="Martin F.M."/>
        </authorList>
    </citation>
    <scope>NUCLEOTIDE SEQUENCE</scope>
    <source>
        <strain evidence="1">UP504</strain>
    </source>
</reference>
<accession>A0A9P6DXP9</accession>
<comment type="caution">
    <text evidence="1">The sequence shown here is derived from an EMBL/GenBank/DDBJ whole genome shotgun (WGS) entry which is preliminary data.</text>
</comment>
<dbReference type="EMBL" id="MU128964">
    <property type="protein sequence ID" value="KAF9514090.1"/>
    <property type="molecule type" value="Genomic_DNA"/>
</dbReference>
<evidence type="ECO:0000313" key="1">
    <source>
        <dbReference type="EMBL" id="KAF9514090.1"/>
    </source>
</evidence>
<gene>
    <name evidence="1" type="ORF">BS47DRAFT_1361911</name>
</gene>
<organism evidence="1 2">
    <name type="scientific">Hydnum rufescens UP504</name>
    <dbReference type="NCBI Taxonomy" id="1448309"/>
    <lineage>
        <taxon>Eukaryota</taxon>
        <taxon>Fungi</taxon>
        <taxon>Dikarya</taxon>
        <taxon>Basidiomycota</taxon>
        <taxon>Agaricomycotina</taxon>
        <taxon>Agaricomycetes</taxon>
        <taxon>Cantharellales</taxon>
        <taxon>Hydnaceae</taxon>
        <taxon>Hydnum</taxon>
    </lineage>
</organism>
<protein>
    <submittedName>
        <fullName evidence="1">Uncharacterized protein</fullName>
    </submittedName>
</protein>
<evidence type="ECO:0000313" key="2">
    <source>
        <dbReference type="Proteomes" id="UP000886523"/>
    </source>
</evidence>
<proteinExistence type="predicted"/>
<dbReference type="AlphaFoldDB" id="A0A9P6DXP9"/>
<name>A0A9P6DXP9_9AGAM</name>